<feature type="domain" description="Choloylglycine hydrolase/NAAA C-terminal" evidence="4">
    <location>
        <begin position="30"/>
        <end position="328"/>
    </location>
</feature>
<evidence type="ECO:0000259" key="4">
    <source>
        <dbReference type="Pfam" id="PF02275"/>
    </source>
</evidence>
<proteinExistence type="inferred from homology"/>
<keyword evidence="6" id="KW-1185">Reference proteome</keyword>
<evidence type="ECO:0000313" key="6">
    <source>
        <dbReference type="Proteomes" id="UP001219862"/>
    </source>
</evidence>
<evidence type="ECO:0000313" key="5">
    <source>
        <dbReference type="EMBL" id="MDC8784200.1"/>
    </source>
</evidence>
<dbReference type="Pfam" id="PF02275">
    <property type="entry name" value="CBAH"/>
    <property type="match status" value="1"/>
</dbReference>
<comment type="similarity">
    <text evidence="1">Belongs to the peptidase C59 family.</text>
</comment>
<keyword evidence="2 5" id="KW-0378">Hydrolase</keyword>
<dbReference type="Proteomes" id="UP001219862">
    <property type="component" value="Unassembled WGS sequence"/>
</dbReference>
<evidence type="ECO:0000256" key="1">
    <source>
        <dbReference type="ARBA" id="ARBA00006625"/>
    </source>
</evidence>
<sequence>MPTTSFYKTPLAALIATVLVSASPVSTEACTRALYVAKDGTAIVGRSMDWGEDMMSNMWVLPRGMKRDGRGGKNTISWESKYGSLIVSAYDIGTADGMNEKGLVVNELALVESNYGKPPESAKVISLSTWPQYVLDNFATVAEAVADLRKENFRVQTVVLGTGRPANMHLVVSDATGDSAVFEYVDGKLVIHHGKQYKVVTNSPTYDKQLAIMEYWKEAGGLEKSLPGTSRAADRFVRATYLLDALPAEASPKYISGTPQQNFKFQAPMSVMSLMRSVGTPLGFSLEEQPWVSSTIWRTVSDSTNRVVIFDSAMAPATFWVKLDELDLKPGAAVKKLKLAGGNTYSGNALSHFVDAKLFTFQDLTDVAPAK</sequence>
<dbReference type="GO" id="GO:0016787">
    <property type="term" value="F:hydrolase activity"/>
    <property type="evidence" value="ECO:0007669"/>
    <property type="project" value="UniProtKB-KW"/>
</dbReference>
<evidence type="ECO:0000256" key="2">
    <source>
        <dbReference type="ARBA" id="ARBA00022801"/>
    </source>
</evidence>
<accession>A0ABT5KMQ6</accession>
<protein>
    <submittedName>
        <fullName evidence="5">Linear amide C-N hydrolase</fullName>
    </submittedName>
</protein>
<feature type="chain" id="PRO_5046666238" evidence="3">
    <location>
        <begin position="23"/>
        <end position="371"/>
    </location>
</feature>
<dbReference type="InterPro" id="IPR029055">
    <property type="entry name" value="Ntn_hydrolases_N"/>
</dbReference>
<comment type="caution">
    <text evidence="5">The sequence shown here is derived from an EMBL/GenBank/DDBJ whole genome shotgun (WGS) entry which is preliminary data.</text>
</comment>
<keyword evidence="3" id="KW-0732">Signal</keyword>
<dbReference type="InterPro" id="IPR052193">
    <property type="entry name" value="Peptidase_C59"/>
</dbReference>
<organism evidence="5 6">
    <name type="scientific">Roseateles koreensis</name>
    <dbReference type="NCBI Taxonomy" id="2987526"/>
    <lineage>
        <taxon>Bacteria</taxon>
        <taxon>Pseudomonadati</taxon>
        <taxon>Pseudomonadota</taxon>
        <taxon>Betaproteobacteria</taxon>
        <taxon>Burkholderiales</taxon>
        <taxon>Sphaerotilaceae</taxon>
        <taxon>Roseateles</taxon>
    </lineage>
</organism>
<reference evidence="5 6" key="1">
    <citation type="submission" date="2022-10" db="EMBL/GenBank/DDBJ databases">
        <title>paucibacter sp. hw8 Genome sequencing.</title>
        <authorList>
            <person name="Park S."/>
        </authorList>
    </citation>
    <scope>NUCLEOTIDE SEQUENCE [LARGE SCALE GENOMIC DNA]</scope>
    <source>
        <strain evidence="6">hw8</strain>
    </source>
</reference>
<dbReference type="CDD" id="cd01902">
    <property type="entry name" value="Ntn_CGH"/>
    <property type="match status" value="1"/>
</dbReference>
<dbReference type="PANTHER" id="PTHR35527:SF2">
    <property type="entry name" value="HYDROLASE"/>
    <property type="match status" value="1"/>
</dbReference>
<gene>
    <name evidence="5" type="ORF">PRZ01_03205</name>
</gene>
<feature type="signal peptide" evidence="3">
    <location>
        <begin position="1"/>
        <end position="22"/>
    </location>
</feature>
<dbReference type="EMBL" id="JAQQXS010000002">
    <property type="protein sequence ID" value="MDC8784200.1"/>
    <property type="molecule type" value="Genomic_DNA"/>
</dbReference>
<dbReference type="SUPFAM" id="SSF56235">
    <property type="entry name" value="N-terminal nucleophile aminohydrolases (Ntn hydrolases)"/>
    <property type="match status" value="1"/>
</dbReference>
<dbReference type="RefSeq" id="WP_273595310.1">
    <property type="nucleotide sequence ID" value="NZ_JAQQXS010000002.1"/>
</dbReference>
<dbReference type="Gene3D" id="3.60.60.10">
    <property type="entry name" value="Penicillin V Acylase, Chain A"/>
    <property type="match status" value="1"/>
</dbReference>
<dbReference type="PANTHER" id="PTHR35527">
    <property type="entry name" value="CHOLOYLGLYCINE HYDROLASE"/>
    <property type="match status" value="1"/>
</dbReference>
<name>A0ABT5KMQ6_9BURK</name>
<dbReference type="InterPro" id="IPR029132">
    <property type="entry name" value="CBAH/NAAA_C"/>
</dbReference>
<evidence type="ECO:0000256" key="3">
    <source>
        <dbReference type="SAM" id="SignalP"/>
    </source>
</evidence>